<gene>
    <name evidence="4" type="ORF">AB0C36_14685</name>
</gene>
<evidence type="ECO:0000256" key="2">
    <source>
        <dbReference type="SAM" id="MobiDB-lite"/>
    </source>
</evidence>
<proteinExistence type="predicted"/>
<keyword evidence="5" id="KW-1185">Reference proteome</keyword>
<dbReference type="Gene3D" id="3.30.450.40">
    <property type="match status" value="1"/>
</dbReference>
<feature type="domain" description="PPM-type phosphatase" evidence="3">
    <location>
        <begin position="336"/>
        <end position="550"/>
    </location>
</feature>
<evidence type="ECO:0000313" key="5">
    <source>
        <dbReference type="Proteomes" id="UP001551482"/>
    </source>
</evidence>
<dbReference type="RefSeq" id="WP_358353669.1">
    <property type="nucleotide sequence ID" value="NZ_JBEZFP010000031.1"/>
</dbReference>
<dbReference type="Proteomes" id="UP001551482">
    <property type="component" value="Unassembled WGS sequence"/>
</dbReference>
<dbReference type="Pfam" id="PF07228">
    <property type="entry name" value="SpoIIE"/>
    <property type="match status" value="1"/>
</dbReference>
<dbReference type="GO" id="GO:0004722">
    <property type="term" value="F:protein serine/threonine phosphatase activity"/>
    <property type="evidence" value="ECO:0007669"/>
    <property type="project" value="UniProtKB-EC"/>
</dbReference>
<dbReference type="SUPFAM" id="SSF81606">
    <property type="entry name" value="PP2C-like"/>
    <property type="match status" value="1"/>
</dbReference>
<feature type="compositionally biased region" description="Low complexity" evidence="2">
    <location>
        <begin position="119"/>
        <end position="132"/>
    </location>
</feature>
<dbReference type="EMBL" id="JBEZFP010000031">
    <property type="protein sequence ID" value="MEU8134748.1"/>
    <property type="molecule type" value="Genomic_DNA"/>
</dbReference>
<dbReference type="EC" id="3.1.3.16" evidence="4"/>
<dbReference type="PANTHER" id="PTHR43156:SF2">
    <property type="entry name" value="STAGE II SPORULATION PROTEIN E"/>
    <property type="match status" value="1"/>
</dbReference>
<sequence>MNDGDSTVRLLVDGSGTVTAIAPAPATLGGHDLERVLGRPLATLFDAAGALTVAAMTAEPDGRPVRRLVLASDDAAVHHVWAVAHPCGTSDGDAATVLVTLGEFAPAAADADTDASAAIAGTPETPETPRTPGILEAPATPGPSAVAAPRMDHTETLARHASESLIRTSSRDEVLDLLLRTFPPLLCATQSAVALGDGTRLHMHRVPEPAPGVVAPRLVPLDAAHPVAVAARTGQDRFLTVEQHEALPGDAKPLVAAPGTRAWWTLPLTDGSGRAVGAWTLGFRDPHRPAPASQAAIREVTRMAGHALVRTVETQPYLDFVEAFRAGTSFEQPTGVPGIESAVRHRPAHEAADLGGDWYDVFALRGGLVVLAVGDVQGHGPEAAPMMSRLHTLLRAYAIDYRDPGMVLTRVNDFLGRFPTPVHATCLLAYLDTGTGEVVVASAGHPPLLVAARHGVEAVEHPRDTLPLGVAADQRFISTRLMLPPDGILALCTDGLLEGPELDFDDGIARLARDLAAHRTEPLDDLAATMFARADATGHRDDATLLLARRAPAG</sequence>
<feature type="region of interest" description="Disordered" evidence="2">
    <location>
        <begin position="119"/>
        <end position="147"/>
    </location>
</feature>
<keyword evidence="1 4" id="KW-0378">Hydrolase</keyword>
<dbReference type="SMART" id="SM00331">
    <property type="entry name" value="PP2C_SIG"/>
    <property type="match status" value="1"/>
</dbReference>
<comment type="caution">
    <text evidence="4">The sequence shown here is derived from an EMBL/GenBank/DDBJ whole genome shotgun (WGS) entry which is preliminary data.</text>
</comment>
<dbReference type="InterPro" id="IPR001932">
    <property type="entry name" value="PPM-type_phosphatase-like_dom"/>
</dbReference>
<dbReference type="PANTHER" id="PTHR43156">
    <property type="entry name" value="STAGE II SPORULATION PROTEIN E-RELATED"/>
    <property type="match status" value="1"/>
</dbReference>
<organism evidence="4 5">
    <name type="scientific">Streptodolium elevatio</name>
    <dbReference type="NCBI Taxonomy" id="3157996"/>
    <lineage>
        <taxon>Bacteria</taxon>
        <taxon>Bacillati</taxon>
        <taxon>Actinomycetota</taxon>
        <taxon>Actinomycetes</taxon>
        <taxon>Kitasatosporales</taxon>
        <taxon>Streptomycetaceae</taxon>
        <taxon>Streptodolium</taxon>
    </lineage>
</organism>
<reference evidence="4 5" key="1">
    <citation type="submission" date="2024-06" db="EMBL/GenBank/DDBJ databases">
        <title>The Natural Products Discovery Center: Release of the First 8490 Sequenced Strains for Exploring Actinobacteria Biosynthetic Diversity.</title>
        <authorList>
            <person name="Kalkreuter E."/>
            <person name="Kautsar S.A."/>
            <person name="Yang D."/>
            <person name="Bader C.D."/>
            <person name="Teijaro C.N."/>
            <person name="Fluegel L."/>
            <person name="Davis C.M."/>
            <person name="Simpson J.R."/>
            <person name="Lauterbach L."/>
            <person name="Steele A.D."/>
            <person name="Gui C."/>
            <person name="Meng S."/>
            <person name="Li G."/>
            <person name="Viehrig K."/>
            <person name="Ye F."/>
            <person name="Su P."/>
            <person name="Kiefer A.F."/>
            <person name="Nichols A."/>
            <person name="Cepeda A.J."/>
            <person name="Yan W."/>
            <person name="Fan B."/>
            <person name="Jiang Y."/>
            <person name="Adhikari A."/>
            <person name="Zheng C.-J."/>
            <person name="Schuster L."/>
            <person name="Cowan T.M."/>
            <person name="Smanski M.J."/>
            <person name="Chevrette M.G."/>
            <person name="De Carvalho L.P.S."/>
            <person name="Shen B."/>
        </authorList>
    </citation>
    <scope>NUCLEOTIDE SEQUENCE [LARGE SCALE GENOMIC DNA]</scope>
    <source>
        <strain evidence="4 5">NPDC048946</strain>
    </source>
</reference>
<accession>A0ABV3DG62</accession>
<protein>
    <submittedName>
        <fullName evidence="4">PP2C family protein-serine/threonine phosphatase</fullName>
        <ecNumber evidence="4">3.1.3.16</ecNumber>
    </submittedName>
</protein>
<evidence type="ECO:0000313" key="4">
    <source>
        <dbReference type="EMBL" id="MEU8134748.1"/>
    </source>
</evidence>
<dbReference type="InterPro" id="IPR052016">
    <property type="entry name" value="Bact_Sigma-Reg"/>
</dbReference>
<name>A0ABV3DG62_9ACTN</name>
<evidence type="ECO:0000256" key="1">
    <source>
        <dbReference type="ARBA" id="ARBA00022801"/>
    </source>
</evidence>
<evidence type="ECO:0000259" key="3">
    <source>
        <dbReference type="SMART" id="SM00331"/>
    </source>
</evidence>
<dbReference type="InterPro" id="IPR036457">
    <property type="entry name" value="PPM-type-like_dom_sf"/>
</dbReference>
<dbReference type="Gene3D" id="3.60.40.10">
    <property type="entry name" value="PPM-type phosphatase domain"/>
    <property type="match status" value="1"/>
</dbReference>
<dbReference type="SUPFAM" id="SSF55781">
    <property type="entry name" value="GAF domain-like"/>
    <property type="match status" value="1"/>
</dbReference>
<dbReference type="InterPro" id="IPR029016">
    <property type="entry name" value="GAF-like_dom_sf"/>
</dbReference>